<dbReference type="InterPro" id="IPR029063">
    <property type="entry name" value="SAM-dependent_MTases_sf"/>
</dbReference>
<name>A0A5C8ZBB4_9GAMM</name>
<organism evidence="1 2">
    <name type="scientific">Reinekea thalattae</name>
    <dbReference type="NCBI Taxonomy" id="2593301"/>
    <lineage>
        <taxon>Bacteria</taxon>
        <taxon>Pseudomonadati</taxon>
        <taxon>Pseudomonadota</taxon>
        <taxon>Gammaproteobacteria</taxon>
        <taxon>Oceanospirillales</taxon>
        <taxon>Saccharospirillaceae</taxon>
        <taxon>Reinekea</taxon>
    </lineage>
</organism>
<dbReference type="Gene3D" id="3.40.50.150">
    <property type="entry name" value="Vaccinia Virus protein VP39"/>
    <property type="match status" value="1"/>
</dbReference>
<accession>A0A5C8ZBB4</accession>
<dbReference type="SUPFAM" id="SSF53335">
    <property type="entry name" value="S-adenosyl-L-methionine-dependent methyltransferases"/>
    <property type="match status" value="1"/>
</dbReference>
<comment type="caution">
    <text evidence="1">The sequence shown here is derived from an EMBL/GenBank/DDBJ whole genome shotgun (WGS) entry which is preliminary data.</text>
</comment>
<dbReference type="OrthoDB" id="6862131at2"/>
<protein>
    <submittedName>
        <fullName evidence="1">SAM-dependent methyltransferase</fullName>
    </submittedName>
</protein>
<evidence type="ECO:0000313" key="2">
    <source>
        <dbReference type="Proteomes" id="UP000321764"/>
    </source>
</evidence>
<keyword evidence="1" id="KW-0489">Methyltransferase</keyword>
<gene>
    <name evidence="1" type="ORF">FME95_06525</name>
</gene>
<dbReference type="EMBL" id="VKAD01000001">
    <property type="protein sequence ID" value="TXR54186.1"/>
    <property type="molecule type" value="Genomic_DNA"/>
</dbReference>
<dbReference type="Proteomes" id="UP000321764">
    <property type="component" value="Unassembled WGS sequence"/>
</dbReference>
<proteinExistence type="predicted"/>
<evidence type="ECO:0000313" key="1">
    <source>
        <dbReference type="EMBL" id="TXR54186.1"/>
    </source>
</evidence>
<dbReference type="Pfam" id="PF12847">
    <property type="entry name" value="Methyltransf_18"/>
    <property type="match status" value="1"/>
</dbReference>
<dbReference type="PANTHER" id="PTHR38451">
    <property type="entry name" value="TRNA (ADENINE(22)-N(1))-METHYLTRANSFERASE"/>
    <property type="match status" value="1"/>
</dbReference>
<dbReference type="PANTHER" id="PTHR38451:SF1">
    <property type="entry name" value="TRNA (ADENINE(22)-N(1))-METHYLTRANSFERASE"/>
    <property type="match status" value="1"/>
</dbReference>
<keyword evidence="1" id="KW-0808">Transferase</keyword>
<dbReference type="AlphaFoldDB" id="A0A5C8ZBB4"/>
<dbReference type="GO" id="GO:0032259">
    <property type="term" value="P:methylation"/>
    <property type="evidence" value="ECO:0007669"/>
    <property type="project" value="UniProtKB-KW"/>
</dbReference>
<reference evidence="1 2" key="1">
    <citation type="submission" date="2019-07" db="EMBL/GenBank/DDBJ databases">
        <title>Reinekea sp. strain SSH23 genome sequencing and assembly.</title>
        <authorList>
            <person name="Kim I."/>
        </authorList>
    </citation>
    <scope>NUCLEOTIDE SEQUENCE [LARGE SCALE GENOMIC DNA]</scope>
    <source>
        <strain evidence="1 2">SSH23</strain>
    </source>
</reference>
<sequence>MKDDVLKTKMGKRLMALFQQIPEHSREVIDLCCDHGALGRAILETRPHCSVIFNDVRANIIDQLSQKLLSLNASNYQLSIEPAQNLKIQQAESTVVLAGVGAEQCIEILTELFQQPLAQSCHFIISPATKNFYVRQFLCQQGVYLLNEQTVTEKNRTYEIITVQLNAVQNSKKMQQTDDYLFGQCWQKNNAEHIAHLNKILTYYQAAKVINESTKKIITGYKKIKKNIEHPL</sequence>
<dbReference type="GO" id="GO:0008168">
    <property type="term" value="F:methyltransferase activity"/>
    <property type="evidence" value="ECO:0007669"/>
    <property type="project" value="UniProtKB-KW"/>
</dbReference>
<keyword evidence="2" id="KW-1185">Reference proteome</keyword>
<dbReference type="RefSeq" id="WP_147713584.1">
    <property type="nucleotide sequence ID" value="NZ_VKAD01000001.1"/>
</dbReference>